<gene>
    <name evidence="1" type="ORF">ACFOY2_54310</name>
</gene>
<organism evidence="1 2">
    <name type="scientific">Nonomuraea purpurea</name>
    <dbReference type="NCBI Taxonomy" id="1849276"/>
    <lineage>
        <taxon>Bacteria</taxon>
        <taxon>Bacillati</taxon>
        <taxon>Actinomycetota</taxon>
        <taxon>Actinomycetes</taxon>
        <taxon>Streptosporangiales</taxon>
        <taxon>Streptosporangiaceae</taxon>
        <taxon>Nonomuraea</taxon>
    </lineage>
</organism>
<keyword evidence="2" id="KW-1185">Reference proteome</keyword>
<protein>
    <submittedName>
        <fullName evidence="1">Uncharacterized protein</fullName>
    </submittedName>
</protein>
<evidence type="ECO:0000313" key="2">
    <source>
        <dbReference type="Proteomes" id="UP001595851"/>
    </source>
</evidence>
<dbReference type="RefSeq" id="WP_379536061.1">
    <property type="nucleotide sequence ID" value="NZ_JBHSBI010000066.1"/>
</dbReference>
<accession>A0ABV8GU59</accession>
<sequence length="47" mass="5214">MPQRSDASWQHHLATLRELLDSFPVLGRPDDVAAGHAYLDLVEQSLG</sequence>
<evidence type="ECO:0000313" key="1">
    <source>
        <dbReference type="EMBL" id="MFC4016270.1"/>
    </source>
</evidence>
<proteinExistence type="predicted"/>
<dbReference type="EMBL" id="JBHSBI010000066">
    <property type="protein sequence ID" value="MFC4016270.1"/>
    <property type="molecule type" value="Genomic_DNA"/>
</dbReference>
<name>A0ABV8GU59_9ACTN</name>
<reference evidence="2" key="1">
    <citation type="journal article" date="2019" name="Int. J. Syst. Evol. Microbiol.">
        <title>The Global Catalogue of Microorganisms (GCM) 10K type strain sequencing project: providing services to taxonomists for standard genome sequencing and annotation.</title>
        <authorList>
            <consortium name="The Broad Institute Genomics Platform"/>
            <consortium name="The Broad Institute Genome Sequencing Center for Infectious Disease"/>
            <person name="Wu L."/>
            <person name="Ma J."/>
        </authorList>
    </citation>
    <scope>NUCLEOTIDE SEQUENCE [LARGE SCALE GENOMIC DNA]</scope>
    <source>
        <strain evidence="2">TBRC 1276</strain>
    </source>
</reference>
<comment type="caution">
    <text evidence="1">The sequence shown here is derived from an EMBL/GenBank/DDBJ whole genome shotgun (WGS) entry which is preliminary data.</text>
</comment>
<dbReference type="Proteomes" id="UP001595851">
    <property type="component" value="Unassembled WGS sequence"/>
</dbReference>